<dbReference type="SUPFAM" id="SSF56176">
    <property type="entry name" value="FAD-binding/transporter-associated domain-like"/>
    <property type="match status" value="1"/>
</dbReference>
<dbReference type="InterPro" id="IPR016171">
    <property type="entry name" value="Vanillyl_alc_oxidase_C-sub2"/>
</dbReference>
<dbReference type="EMBL" id="JACJHX010000003">
    <property type="protein sequence ID" value="MBA9026135.1"/>
    <property type="molecule type" value="Genomic_DNA"/>
</dbReference>
<gene>
    <name evidence="9" type="ORF">HNP81_001420</name>
</gene>
<dbReference type="SUPFAM" id="SSF55103">
    <property type="entry name" value="FAD-linked oxidases, C-terminal domain"/>
    <property type="match status" value="1"/>
</dbReference>
<dbReference type="Pfam" id="PF01565">
    <property type="entry name" value="FAD_binding_4"/>
    <property type="match status" value="1"/>
</dbReference>
<dbReference type="InterPro" id="IPR036318">
    <property type="entry name" value="FAD-bd_PCMH-like_sf"/>
</dbReference>
<dbReference type="EC" id="1.1.2.4" evidence="7"/>
<dbReference type="Gene3D" id="3.30.70.2740">
    <property type="match status" value="1"/>
</dbReference>
<comment type="similarity">
    <text evidence="2">Belongs to the FAD-binding oxidoreductase/transferase type 4 family.</text>
</comment>
<dbReference type="InterPro" id="IPR004113">
    <property type="entry name" value="FAD-bd_oxidored_4_C"/>
</dbReference>
<sequence>MYIQQLIDKLGQDHVSQEEHELFRHSRDESPHDSVLPDVVCFPTCREDVEAVLEIARINNVPITPFGIGTGLEGAAIPVKKGISLNFAKMNRILDFSPEDMTVTVQPGITRVELNEYLKEYGLFFPIDPALDASIGGMIATNASGTTGVRYGAMKEQILDLEVVLADGTVMHTGTKAKKSSSGYLVTNLFVGSEGTLGIFTEVTLKLYGLPECTVMARCTFNSIESCAKAAQNILLKGVSILRMEFIDKESMIVINRENGYDFPEEHSLFLEFAGAERTVHQEVDIVHSLLQDLGCNHWEVSSNPVEMQEIWRARKELSFSFLQEEGIDEVGADVCVPVSRLPELLTYARQLINETGLKGGVWGHIGDGNFHTLVLFHPTIEGQRELAESTNEALAKRAIAVGGTCTGEHGVGIGKRKYQQLEHGQAYDMMKKLKQLFDPQGILNPGKIF</sequence>
<evidence type="ECO:0000256" key="1">
    <source>
        <dbReference type="ARBA" id="ARBA00001974"/>
    </source>
</evidence>
<name>A0ABR6CMA8_9BACI</name>
<dbReference type="PANTHER" id="PTHR11748:SF111">
    <property type="entry name" value="D-LACTATE DEHYDROGENASE, MITOCHONDRIAL-RELATED"/>
    <property type="match status" value="1"/>
</dbReference>
<dbReference type="InterPro" id="IPR016166">
    <property type="entry name" value="FAD-bd_PCMH"/>
</dbReference>
<evidence type="ECO:0000259" key="8">
    <source>
        <dbReference type="PROSITE" id="PS51387"/>
    </source>
</evidence>
<keyword evidence="5" id="KW-0809">Transit peptide</keyword>
<protein>
    <recommendedName>
        <fullName evidence="7">D-lactate dehydrogenase (cytochrome)</fullName>
        <ecNumber evidence="7">1.1.2.4</ecNumber>
    </recommendedName>
</protein>
<dbReference type="Pfam" id="PF02913">
    <property type="entry name" value="FAD-oxidase_C"/>
    <property type="match status" value="1"/>
</dbReference>
<dbReference type="InterPro" id="IPR016169">
    <property type="entry name" value="FAD-bd_PCMH_sub2"/>
</dbReference>
<evidence type="ECO:0000256" key="3">
    <source>
        <dbReference type="ARBA" id="ARBA00022630"/>
    </source>
</evidence>
<dbReference type="GO" id="GO:0004458">
    <property type="term" value="F:D-lactate dehydrogenase (cytochrome) activity"/>
    <property type="evidence" value="ECO:0007669"/>
    <property type="project" value="UniProtKB-EC"/>
</dbReference>
<dbReference type="PANTHER" id="PTHR11748">
    <property type="entry name" value="D-LACTATE DEHYDROGENASE"/>
    <property type="match status" value="1"/>
</dbReference>
<organism evidence="9 10">
    <name type="scientific">Peribacillus huizhouensis</name>
    <dbReference type="NCBI Taxonomy" id="1501239"/>
    <lineage>
        <taxon>Bacteria</taxon>
        <taxon>Bacillati</taxon>
        <taxon>Bacillota</taxon>
        <taxon>Bacilli</taxon>
        <taxon>Bacillales</taxon>
        <taxon>Bacillaceae</taxon>
        <taxon>Peribacillus</taxon>
    </lineage>
</organism>
<dbReference type="Proteomes" id="UP000626697">
    <property type="component" value="Unassembled WGS sequence"/>
</dbReference>
<keyword evidence="6 9" id="KW-0560">Oxidoreductase</keyword>
<feature type="domain" description="FAD-binding PCMH-type" evidence="8">
    <location>
        <begin position="32"/>
        <end position="210"/>
    </location>
</feature>
<dbReference type="InterPro" id="IPR006094">
    <property type="entry name" value="Oxid_FAD_bind_N"/>
</dbReference>
<evidence type="ECO:0000256" key="4">
    <source>
        <dbReference type="ARBA" id="ARBA00022827"/>
    </source>
</evidence>
<dbReference type="PROSITE" id="PS51387">
    <property type="entry name" value="FAD_PCMH"/>
    <property type="match status" value="1"/>
</dbReference>
<evidence type="ECO:0000256" key="7">
    <source>
        <dbReference type="ARBA" id="ARBA00038897"/>
    </source>
</evidence>
<comment type="caution">
    <text evidence="9">The sequence shown here is derived from an EMBL/GenBank/DDBJ whole genome shotgun (WGS) entry which is preliminary data.</text>
</comment>
<reference evidence="9 10" key="1">
    <citation type="submission" date="2020-08" db="EMBL/GenBank/DDBJ databases">
        <title>Genomic Encyclopedia of Type Strains, Phase IV (KMG-IV): sequencing the most valuable type-strain genomes for metagenomic binning, comparative biology and taxonomic classification.</title>
        <authorList>
            <person name="Goeker M."/>
        </authorList>
    </citation>
    <scope>NUCLEOTIDE SEQUENCE [LARGE SCALE GENOMIC DNA]</scope>
    <source>
        <strain evidence="9 10">DSM 105481</strain>
    </source>
</reference>
<evidence type="ECO:0000256" key="6">
    <source>
        <dbReference type="ARBA" id="ARBA00023002"/>
    </source>
</evidence>
<proteinExistence type="inferred from homology"/>
<keyword evidence="3" id="KW-0285">Flavoprotein</keyword>
<keyword evidence="4" id="KW-0274">FAD</keyword>
<dbReference type="Gene3D" id="3.30.465.10">
    <property type="match status" value="1"/>
</dbReference>
<comment type="cofactor">
    <cofactor evidence="1">
        <name>FAD</name>
        <dbReference type="ChEBI" id="CHEBI:57692"/>
    </cofactor>
</comment>
<keyword evidence="10" id="KW-1185">Reference proteome</keyword>
<evidence type="ECO:0000256" key="2">
    <source>
        <dbReference type="ARBA" id="ARBA00008000"/>
    </source>
</evidence>
<dbReference type="Gene3D" id="1.10.45.10">
    <property type="entry name" value="Vanillyl-alcohol Oxidase, Chain A, domain 4"/>
    <property type="match status" value="1"/>
</dbReference>
<evidence type="ECO:0000313" key="9">
    <source>
        <dbReference type="EMBL" id="MBA9026135.1"/>
    </source>
</evidence>
<evidence type="ECO:0000313" key="10">
    <source>
        <dbReference type="Proteomes" id="UP000626697"/>
    </source>
</evidence>
<evidence type="ECO:0000256" key="5">
    <source>
        <dbReference type="ARBA" id="ARBA00022946"/>
    </source>
</evidence>
<dbReference type="RefSeq" id="WP_182502058.1">
    <property type="nucleotide sequence ID" value="NZ_JACJHX010000003.1"/>
</dbReference>
<accession>A0ABR6CMA8</accession>
<dbReference type="InterPro" id="IPR016164">
    <property type="entry name" value="FAD-linked_Oxase-like_C"/>
</dbReference>